<keyword evidence="3" id="KW-1185">Reference proteome</keyword>
<accession>A0AAD4SC37</accession>
<dbReference type="Proteomes" id="UP001202328">
    <property type="component" value="Unassembled WGS sequence"/>
</dbReference>
<evidence type="ECO:0000256" key="1">
    <source>
        <dbReference type="SAM" id="MobiDB-lite"/>
    </source>
</evidence>
<dbReference type="EMBL" id="JAJJMB010012161">
    <property type="protein sequence ID" value="KAI3885012.1"/>
    <property type="molecule type" value="Genomic_DNA"/>
</dbReference>
<sequence>MFGFQRSAFETEGWYECGGGLLFLFGKSVLTGIQSDAQIIHTRIVKTIGYKKEYVSEFISFITSKCSQWRVATKDSTKGGDGSAKNDGAGVQHKHNFQVADSLSSFQHSTI</sequence>
<name>A0AAD4SC37_9MAGN</name>
<protein>
    <submittedName>
        <fullName evidence="2">Uncharacterized protein</fullName>
    </submittedName>
</protein>
<evidence type="ECO:0000313" key="2">
    <source>
        <dbReference type="EMBL" id="KAI3885012.1"/>
    </source>
</evidence>
<comment type="caution">
    <text evidence="2">The sequence shown here is derived from an EMBL/GenBank/DDBJ whole genome shotgun (WGS) entry which is preliminary data.</text>
</comment>
<dbReference type="AlphaFoldDB" id="A0AAD4SC37"/>
<gene>
    <name evidence="2" type="ORF">MKW98_002404</name>
</gene>
<organism evidence="2 3">
    <name type="scientific">Papaver atlanticum</name>
    <dbReference type="NCBI Taxonomy" id="357466"/>
    <lineage>
        <taxon>Eukaryota</taxon>
        <taxon>Viridiplantae</taxon>
        <taxon>Streptophyta</taxon>
        <taxon>Embryophyta</taxon>
        <taxon>Tracheophyta</taxon>
        <taxon>Spermatophyta</taxon>
        <taxon>Magnoliopsida</taxon>
        <taxon>Ranunculales</taxon>
        <taxon>Papaveraceae</taxon>
        <taxon>Papaveroideae</taxon>
        <taxon>Papaver</taxon>
    </lineage>
</organism>
<proteinExistence type="predicted"/>
<evidence type="ECO:0000313" key="3">
    <source>
        <dbReference type="Proteomes" id="UP001202328"/>
    </source>
</evidence>
<feature type="region of interest" description="Disordered" evidence="1">
    <location>
        <begin position="73"/>
        <end position="92"/>
    </location>
</feature>
<reference evidence="2" key="1">
    <citation type="submission" date="2022-04" db="EMBL/GenBank/DDBJ databases">
        <title>A functionally conserved STORR gene fusion in Papaver species that diverged 16.8 million years ago.</title>
        <authorList>
            <person name="Catania T."/>
        </authorList>
    </citation>
    <scope>NUCLEOTIDE SEQUENCE</scope>
    <source>
        <strain evidence="2">S-188037</strain>
    </source>
</reference>